<proteinExistence type="predicted"/>
<evidence type="ECO:0000313" key="2">
    <source>
        <dbReference type="Proteomes" id="UP000008701"/>
    </source>
</evidence>
<dbReference type="Proteomes" id="UP000008701">
    <property type="component" value="Chromosome"/>
</dbReference>
<protein>
    <submittedName>
        <fullName evidence="1">Uncharacterized protein</fullName>
    </submittedName>
</protein>
<dbReference type="HOGENOM" id="CLU_1458845_0_0_10"/>
<organism evidence="1 2">
    <name type="scientific">Chlorobium phaeobacteroides (strain DSM 266 / SMG 266 / 2430)</name>
    <dbReference type="NCBI Taxonomy" id="290317"/>
    <lineage>
        <taxon>Bacteria</taxon>
        <taxon>Pseudomonadati</taxon>
        <taxon>Chlorobiota</taxon>
        <taxon>Chlorobiia</taxon>
        <taxon>Chlorobiales</taxon>
        <taxon>Chlorobiaceae</taxon>
        <taxon>Chlorobium/Pelodictyon group</taxon>
        <taxon>Chlorobium</taxon>
    </lineage>
</organism>
<keyword evidence="2" id="KW-1185">Reference proteome</keyword>
<accession>A1BIH6</accession>
<dbReference type="KEGG" id="cph:Cpha266_2202"/>
<sequence length="185" mass="20379">MTKEQIQSSKPVDKSLGIVLAAVTTVKAKYIEDANYYLRESGTKEEQRIDAFEGSLFGKHDDYPEDKSRDGSLIALPLKPGSYELCNWGLYIATGVSFTDIHPAKPPVPLKFTISPGEITYIGDLHIEPIMGKNLLGISIPGGGNPGISDNSAVDLQLLRKKYPNLQDWPVRTNIIDGQAWDIIH</sequence>
<gene>
    <name evidence="1" type="ordered locus">Cpha266_2202</name>
</gene>
<reference evidence="1 2" key="1">
    <citation type="submission" date="2006-12" db="EMBL/GenBank/DDBJ databases">
        <title>Complete sequence of Chlorobium phaeobacteroides DSM 266.</title>
        <authorList>
            <consortium name="US DOE Joint Genome Institute"/>
            <person name="Copeland A."/>
            <person name="Lucas S."/>
            <person name="Lapidus A."/>
            <person name="Barry K."/>
            <person name="Detter J.C."/>
            <person name="Glavina del Rio T."/>
            <person name="Hammon N."/>
            <person name="Israni S."/>
            <person name="Pitluck S."/>
            <person name="Goltsman E."/>
            <person name="Schmutz J."/>
            <person name="Larimer F."/>
            <person name="Land M."/>
            <person name="Hauser L."/>
            <person name="Mikhailova N."/>
            <person name="Li T."/>
            <person name="Overmann J."/>
            <person name="Bryant D.A."/>
            <person name="Richardson P."/>
        </authorList>
    </citation>
    <scope>NUCLEOTIDE SEQUENCE [LARGE SCALE GENOMIC DNA]</scope>
    <source>
        <strain evidence="1 2">DSM 266</strain>
    </source>
</reference>
<name>A1BIH6_CHLPD</name>
<evidence type="ECO:0000313" key="1">
    <source>
        <dbReference type="EMBL" id="ABL66203.1"/>
    </source>
</evidence>
<dbReference type="EMBL" id="CP000492">
    <property type="protein sequence ID" value="ABL66203.1"/>
    <property type="molecule type" value="Genomic_DNA"/>
</dbReference>
<dbReference type="AlphaFoldDB" id="A1BIH6"/>